<evidence type="ECO:0000256" key="2">
    <source>
        <dbReference type="ARBA" id="ARBA00023125"/>
    </source>
</evidence>
<dbReference type="InterPro" id="IPR041586">
    <property type="entry name" value="PsrA_TetR_C"/>
</dbReference>
<feature type="domain" description="PsrA tetracyclin repressor-like C-terminal" evidence="5">
    <location>
        <begin position="93"/>
        <end position="203"/>
    </location>
</feature>
<dbReference type="EMBL" id="JAJVCN010000003">
    <property type="protein sequence ID" value="MCE7008883.1"/>
    <property type="molecule type" value="Genomic_DNA"/>
</dbReference>
<keyword evidence="7" id="KW-1185">Reference proteome</keyword>
<dbReference type="Gene3D" id="1.10.357.10">
    <property type="entry name" value="Tetracycline Repressor, domain 2"/>
    <property type="match status" value="1"/>
</dbReference>
<evidence type="ECO:0000313" key="7">
    <source>
        <dbReference type="Proteomes" id="UP001521150"/>
    </source>
</evidence>
<proteinExistence type="predicted"/>
<evidence type="ECO:0000259" key="4">
    <source>
        <dbReference type="Pfam" id="PF00440"/>
    </source>
</evidence>
<dbReference type="Pfam" id="PF00440">
    <property type="entry name" value="TetR_N"/>
    <property type="match status" value="1"/>
</dbReference>
<dbReference type="SUPFAM" id="SSF46689">
    <property type="entry name" value="Homeodomain-like"/>
    <property type="match status" value="1"/>
</dbReference>
<dbReference type="InterPro" id="IPR050109">
    <property type="entry name" value="HTH-type_TetR-like_transc_reg"/>
</dbReference>
<dbReference type="InterPro" id="IPR001647">
    <property type="entry name" value="HTH_TetR"/>
</dbReference>
<feature type="domain" description="HTH tetR-type" evidence="4">
    <location>
        <begin position="15"/>
        <end position="62"/>
    </location>
</feature>
<sequence length="210" mass="23521">MNMRTSRASATRELILTAAERLFAEHGVFAVSNRQVSEAAEQGNNTAVGYHFGTKADLVRAIARKHSGQIEGIRQRMVASLDERSDLRAWIACLIRPTTEHLEELGNPTWYGRFSAQVTTDPSLRQIMFEESRSSPSLVRITAAFNRLLPDLPDEVRAERRDMSRQLMVHMVAERERALADGTPTPRSSWRHTADGLIDALVGLWLAPVS</sequence>
<protein>
    <submittedName>
        <fullName evidence="6">TetR family transcriptional regulator</fullName>
    </submittedName>
</protein>
<comment type="caution">
    <text evidence="6">The sequence shown here is derived from an EMBL/GenBank/DDBJ whole genome shotgun (WGS) entry which is preliminary data.</text>
</comment>
<accession>A0ABS8ZQZ4</accession>
<gene>
    <name evidence="6" type="ORF">LWC34_39645</name>
</gene>
<dbReference type="PANTHER" id="PTHR30055">
    <property type="entry name" value="HTH-TYPE TRANSCRIPTIONAL REGULATOR RUTR"/>
    <property type="match status" value="1"/>
</dbReference>
<evidence type="ECO:0000256" key="3">
    <source>
        <dbReference type="ARBA" id="ARBA00023163"/>
    </source>
</evidence>
<name>A0ABS8ZQZ4_9PSEU</name>
<dbReference type="InterPro" id="IPR009057">
    <property type="entry name" value="Homeodomain-like_sf"/>
</dbReference>
<keyword evidence="2" id="KW-0238">DNA-binding</keyword>
<dbReference type="Pfam" id="PF17939">
    <property type="entry name" value="TetR_C_30"/>
    <property type="match status" value="1"/>
</dbReference>
<keyword evidence="1" id="KW-0805">Transcription regulation</keyword>
<dbReference type="Proteomes" id="UP001521150">
    <property type="component" value="Unassembled WGS sequence"/>
</dbReference>
<evidence type="ECO:0000313" key="6">
    <source>
        <dbReference type="EMBL" id="MCE7008883.1"/>
    </source>
</evidence>
<evidence type="ECO:0000259" key="5">
    <source>
        <dbReference type="Pfam" id="PF17939"/>
    </source>
</evidence>
<keyword evidence="3" id="KW-0804">Transcription</keyword>
<organism evidence="6 7">
    <name type="scientific">Kibdelosporangium philippinense</name>
    <dbReference type="NCBI Taxonomy" id="211113"/>
    <lineage>
        <taxon>Bacteria</taxon>
        <taxon>Bacillati</taxon>
        <taxon>Actinomycetota</taxon>
        <taxon>Actinomycetes</taxon>
        <taxon>Pseudonocardiales</taxon>
        <taxon>Pseudonocardiaceae</taxon>
        <taxon>Kibdelosporangium</taxon>
    </lineage>
</organism>
<dbReference type="PANTHER" id="PTHR30055:SF234">
    <property type="entry name" value="HTH-TYPE TRANSCRIPTIONAL REGULATOR BETI"/>
    <property type="match status" value="1"/>
</dbReference>
<evidence type="ECO:0000256" key="1">
    <source>
        <dbReference type="ARBA" id="ARBA00023015"/>
    </source>
</evidence>
<reference evidence="6 7" key="1">
    <citation type="submission" date="2021-12" db="EMBL/GenBank/DDBJ databases">
        <title>Genome sequence of Kibdelosporangium philippinense ATCC 49844.</title>
        <authorList>
            <person name="Fedorov E.A."/>
            <person name="Omeragic M."/>
            <person name="Shalygina K.F."/>
            <person name="Maclea K.S."/>
        </authorList>
    </citation>
    <scope>NUCLEOTIDE SEQUENCE [LARGE SCALE GENOMIC DNA]</scope>
    <source>
        <strain evidence="6 7">ATCC 49844</strain>
    </source>
</reference>